<proteinExistence type="predicted"/>
<dbReference type="Proteomes" id="UP001501469">
    <property type="component" value="Unassembled WGS sequence"/>
</dbReference>
<evidence type="ECO:0000313" key="3">
    <source>
        <dbReference type="Proteomes" id="UP001501469"/>
    </source>
</evidence>
<accession>A0ABP7TZE2</accession>
<dbReference type="EMBL" id="BAABDK010000015">
    <property type="protein sequence ID" value="GAA4033619.1"/>
    <property type="molecule type" value="Genomic_DNA"/>
</dbReference>
<name>A0ABP7TZE2_9BACT</name>
<organism evidence="2 3">
    <name type="scientific">Hymenobacter glaciei</name>
    <dbReference type="NCBI Taxonomy" id="877209"/>
    <lineage>
        <taxon>Bacteria</taxon>
        <taxon>Pseudomonadati</taxon>
        <taxon>Bacteroidota</taxon>
        <taxon>Cytophagia</taxon>
        <taxon>Cytophagales</taxon>
        <taxon>Hymenobacteraceae</taxon>
        <taxon>Hymenobacter</taxon>
    </lineage>
</organism>
<sequence>MWFFPRAWNTIAPHRLFLVDGLGAVLSAVGLGLVLPALEPAVGVPARVLHLLAVLASGLAAYSLRCYWRPPATWPPWLKGIAWANLLYGGLTVALLLGRAPNLTAWGGAYFGLELTVVVLLACWELRMAARLGRSRN</sequence>
<evidence type="ECO:0000313" key="2">
    <source>
        <dbReference type="EMBL" id="GAA4033619.1"/>
    </source>
</evidence>
<keyword evidence="3" id="KW-1185">Reference proteome</keyword>
<feature type="transmembrane region" description="Helical" evidence="1">
    <location>
        <begin position="44"/>
        <end position="64"/>
    </location>
</feature>
<keyword evidence="1" id="KW-1133">Transmembrane helix</keyword>
<protein>
    <submittedName>
        <fullName evidence="2">Uncharacterized protein</fullName>
    </submittedName>
</protein>
<dbReference type="RefSeq" id="WP_345052984.1">
    <property type="nucleotide sequence ID" value="NZ_BAABDK010000015.1"/>
</dbReference>
<feature type="transmembrane region" description="Helical" evidence="1">
    <location>
        <begin position="16"/>
        <end position="38"/>
    </location>
</feature>
<comment type="caution">
    <text evidence="2">The sequence shown here is derived from an EMBL/GenBank/DDBJ whole genome shotgun (WGS) entry which is preliminary data.</text>
</comment>
<evidence type="ECO:0000256" key="1">
    <source>
        <dbReference type="SAM" id="Phobius"/>
    </source>
</evidence>
<reference evidence="3" key="1">
    <citation type="journal article" date="2019" name="Int. J. Syst. Evol. Microbiol.">
        <title>The Global Catalogue of Microorganisms (GCM) 10K type strain sequencing project: providing services to taxonomists for standard genome sequencing and annotation.</title>
        <authorList>
            <consortium name="The Broad Institute Genomics Platform"/>
            <consortium name="The Broad Institute Genome Sequencing Center for Infectious Disease"/>
            <person name="Wu L."/>
            <person name="Ma J."/>
        </authorList>
    </citation>
    <scope>NUCLEOTIDE SEQUENCE [LARGE SCALE GENOMIC DNA]</scope>
    <source>
        <strain evidence="3">JCM 17225</strain>
    </source>
</reference>
<gene>
    <name evidence="2" type="ORF">GCM10022409_17390</name>
</gene>
<keyword evidence="1" id="KW-0472">Membrane</keyword>
<feature type="transmembrane region" description="Helical" evidence="1">
    <location>
        <begin position="76"/>
        <end position="97"/>
    </location>
</feature>
<feature type="transmembrane region" description="Helical" evidence="1">
    <location>
        <begin position="103"/>
        <end position="126"/>
    </location>
</feature>
<keyword evidence="1" id="KW-0812">Transmembrane</keyword>